<keyword evidence="2" id="KW-1185">Reference proteome</keyword>
<protein>
    <submittedName>
        <fullName evidence="1">Uncharacterized protein</fullName>
    </submittedName>
</protein>
<evidence type="ECO:0000313" key="1">
    <source>
        <dbReference type="EMBL" id="GBP86441.1"/>
    </source>
</evidence>
<organism evidence="1 2">
    <name type="scientific">Eumeta variegata</name>
    <name type="common">Bagworm moth</name>
    <name type="synonym">Eumeta japonica</name>
    <dbReference type="NCBI Taxonomy" id="151549"/>
    <lineage>
        <taxon>Eukaryota</taxon>
        <taxon>Metazoa</taxon>
        <taxon>Ecdysozoa</taxon>
        <taxon>Arthropoda</taxon>
        <taxon>Hexapoda</taxon>
        <taxon>Insecta</taxon>
        <taxon>Pterygota</taxon>
        <taxon>Neoptera</taxon>
        <taxon>Endopterygota</taxon>
        <taxon>Lepidoptera</taxon>
        <taxon>Glossata</taxon>
        <taxon>Ditrysia</taxon>
        <taxon>Tineoidea</taxon>
        <taxon>Psychidae</taxon>
        <taxon>Oiketicinae</taxon>
        <taxon>Eumeta</taxon>
    </lineage>
</organism>
<dbReference type="Proteomes" id="UP000299102">
    <property type="component" value="Unassembled WGS sequence"/>
</dbReference>
<name>A0A4C1ZCD0_EUMVA</name>
<dbReference type="AlphaFoldDB" id="A0A4C1ZCD0"/>
<evidence type="ECO:0000313" key="2">
    <source>
        <dbReference type="Proteomes" id="UP000299102"/>
    </source>
</evidence>
<reference evidence="1 2" key="1">
    <citation type="journal article" date="2019" name="Commun. Biol.">
        <title>The bagworm genome reveals a unique fibroin gene that provides high tensile strength.</title>
        <authorList>
            <person name="Kono N."/>
            <person name="Nakamura H."/>
            <person name="Ohtoshi R."/>
            <person name="Tomita M."/>
            <person name="Numata K."/>
            <person name="Arakawa K."/>
        </authorList>
    </citation>
    <scope>NUCLEOTIDE SEQUENCE [LARGE SCALE GENOMIC DNA]</scope>
</reference>
<proteinExistence type="predicted"/>
<accession>A0A4C1ZCD0</accession>
<dbReference type="OrthoDB" id="447953at2759"/>
<gene>
    <name evidence="1" type="ORF">EVAR_60940_1</name>
</gene>
<comment type="caution">
    <text evidence="1">The sequence shown here is derived from an EMBL/GenBank/DDBJ whole genome shotgun (WGS) entry which is preliminary data.</text>
</comment>
<sequence length="191" mass="21211">MTNPHAQRQDSRASALCSSFWRKQLVHLLLLKMLGENFRQSDRPDMVGQGQRSVHYVTVHMTPGRTRHRTHRPGSTATRPRAAELSAKSLQVRARNGSEIENKIGVKIECGIGIKSLIGIEIQKMKDLFALVVQIRSVIAQGFPNCVSRRPGASHVDATESSEPQGTLVSAVRILTNILRLELKLVNIFEG</sequence>
<dbReference type="EMBL" id="BGZK01001795">
    <property type="protein sequence ID" value="GBP86441.1"/>
    <property type="molecule type" value="Genomic_DNA"/>
</dbReference>